<dbReference type="InterPro" id="IPR027417">
    <property type="entry name" value="P-loop_NTPase"/>
</dbReference>
<comment type="caution">
    <text evidence="6">The sequence shown here is derived from an EMBL/GenBank/DDBJ whole genome shotgun (WGS) entry which is preliminary data.</text>
</comment>
<sequence length="337" mass="38772">ISEMLDTLEKMRPHNNKPCSYTTETFSHAQIEKNIQQEKIITTLQAELKGTDTQSMVTCDDDKQSSECLRIVLMGKTGNGKSSSGNTILRRKVFTAEASQTSVTKRCNKAQSEVDGRRVVVVDTPGLFDSTLSNEQVKEEMVKCISLLAPGPHVFLLVLQIGRFTPEEKETLKLIKEGFGKNSEKFTILLLTRGDALEQDELSIEEYIDKKCDGCFKKLVADCGGRYHVFNNRDKRNHTQVSELINKIDSMVKKNGGSCFTNEMLKEADAAIKKEVKKILKEKEEEMKREREEFERKHEEEMEAMKRRIEEQRTEIEQERELRVKELKEKEQNINQE</sequence>
<dbReference type="InterPro" id="IPR006703">
    <property type="entry name" value="G_AIG1"/>
</dbReference>
<keyword evidence="2" id="KW-0547">Nucleotide-binding</keyword>
<evidence type="ECO:0000256" key="1">
    <source>
        <dbReference type="ARBA" id="ARBA00008535"/>
    </source>
</evidence>
<dbReference type="GO" id="GO:0005525">
    <property type="term" value="F:GTP binding"/>
    <property type="evidence" value="ECO:0007669"/>
    <property type="project" value="UniProtKB-KW"/>
</dbReference>
<accession>A0AAV1QLE9</accession>
<name>A0AAV1QLE9_SCOSC</name>
<feature type="domain" description="AIG1-type G" evidence="5">
    <location>
        <begin position="66"/>
        <end position="269"/>
    </location>
</feature>
<dbReference type="CDD" id="cd01852">
    <property type="entry name" value="AIG1"/>
    <property type="match status" value="1"/>
</dbReference>
<dbReference type="EMBL" id="CAWUFR010001719">
    <property type="protein sequence ID" value="CAK6984269.1"/>
    <property type="molecule type" value="Genomic_DNA"/>
</dbReference>
<evidence type="ECO:0000313" key="6">
    <source>
        <dbReference type="EMBL" id="CAK6984269.1"/>
    </source>
</evidence>
<dbReference type="InterPro" id="IPR045058">
    <property type="entry name" value="GIMA/IAN/Toc"/>
</dbReference>
<proteinExistence type="inferred from homology"/>
<dbReference type="AlphaFoldDB" id="A0AAV1QLE9"/>
<evidence type="ECO:0000256" key="3">
    <source>
        <dbReference type="ARBA" id="ARBA00023134"/>
    </source>
</evidence>
<dbReference type="PANTHER" id="PTHR10903:SF188">
    <property type="entry name" value="GTPASE IMAP FAMILY MEMBER 2-LIKE-RELATED"/>
    <property type="match status" value="1"/>
</dbReference>
<keyword evidence="7" id="KW-1185">Reference proteome</keyword>
<feature type="non-terminal residue" evidence="6">
    <location>
        <position position="1"/>
    </location>
</feature>
<dbReference type="FunFam" id="3.40.50.300:FF:000366">
    <property type="entry name" value="GTPase, IMAP family member 2"/>
    <property type="match status" value="1"/>
</dbReference>
<evidence type="ECO:0000256" key="2">
    <source>
        <dbReference type="ARBA" id="ARBA00022741"/>
    </source>
</evidence>
<dbReference type="Gene3D" id="3.40.50.300">
    <property type="entry name" value="P-loop containing nucleotide triphosphate hydrolases"/>
    <property type="match status" value="1"/>
</dbReference>
<feature type="non-terminal residue" evidence="6">
    <location>
        <position position="337"/>
    </location>
</feature>
<gene>
    <name evidence="6" type="ORF">FSCOSCO3_A034848</name>
</gene>
<dbReference type="PANTHER" id="PTHR10903">
    <property type="entry name" value="GTPASE, IMAP FAMILY MEMBER-RELATED"/>
    <property type="match status" value="1"/>
</dbReference>
<dbReference type="Proteomes" id="UP001314229">
    <property type="component" value="Unassembled WGS sequence"/>
</dbReference>
<keyword evidence="3" id="KW-0342">GTP-binding</keyword>
<protein>
    <submittedName>
        <fullName evidence="6">Calponin homology domain-containing protein DDB_G0272472-like</fullName>
    </submittedName>
</protein>
<comment type="similarity">
    <text evidence="1">Belongs to the TRAFAC class TrmE-Era-EngA-EngB-Septin-like GTPase superfamily. AIG1/Toc34/Toc159-like paraseptin GTPase family. IAN subfamily.</text>
</comment>
<dbReference type="SUPFAM" id="SSF52540">
    <property type="entry name" value="P-loop containing nucleoside triphosphate hydrolases"/>
    <property type="match status" value="1"/>
</dbReference>
<dbReference type="Pfam" id="PF04548">
    <property type="entry name" value="AIG1"/>
    <property type="match status" value="1"/>
</dbReference>
<dbReference type="PROSITE" id="PS51720">
    <property type="entry name" value="G_AIG1"/>
    <property type="match status" value="1"/>
</dbReference>
<organism evidence="6 7">
    <name type="scientific">Scomber scombrus</name>
    <name type="common">Atlantic mackerel</name>
    <name type="synonym">Scomber vernalis</name>
    <dbReference type="NCBI Taxonomy" id="13677"/>
    <lineage>
        <taxon>Eukaryota</taxon>
        <taxon>Metazoa</taxon>
        <taxon>Chordata</taxon>
        <taxon>Craniata</taxon>
        <taxon>Vertebrata</taxon>
        <taxon>Euteleostomi</taxon>
        <taxon>Actinopterygii</taxon>
        <taxon>Neopterygii</taxon>
        <taxon>Teleostei</taxon>
        <taxon>Neoteleostei</taxon>
        <taxon>Acanthomorphata</taxon>
        <taxon>Pelagiaria</taxon>
        <taxon>Scombriformes</taxon>
        <taxon>Scombridae</taxon>
        <taxon>Scomber</taxon>
    </lineage>
</organism>
<evidence type="ECO:0000256" key="4">
    <source>
        <dbReference type="SAM" id="MobiDB-lite"/>
    </source>
</evidence>
<evidence type="ECO:0000259" key="5">
    <source>
        <dbReference type="PROSITE" id="PS51720"/>
    </source>
</evidence>
<feature type="region of interest" description="Disordered" evidence="4">
    <location>
        <begin position="285"/>
        <end position="318"/>
    </location>
</feature>
<reference evidence="6 7" key="1">
    <citation type="submission" date="2024-01" db="EMBL/GenBank/DDBJ databases">
        <authorList>
            <person name="Alioto T."/>
            <person name="Alioto T."/>
            <person name="Gomez Garrido J."/>
        </authorList>
    </citation>
    <scope>NUCLEOTIDE SEQUENCE [LARGE SCALE GENOMIC DNA]</scope>
</reference>
<evidence type="ECO:0000313" key="7">
    <source>
        <dbReference type="Proteomes" id="UP001314229"/>
    </source>
</evidence>